<feature type="compositionally biased region" description="Low complexity" evidence="1">
    <location>
        <begin position="469"/>
        <end position="483"/>
    </location>
</feature>
<organism evidence="3 4">
    <name type="scientific">Paenibacillus mucilaginosus (strain KNP414)</name>
    <dbReference type="NCBI Taxonomy" id="1036673"/>
    <lineage>
        <taxon>Bacteria</taxon>
        <taxon>Bacillati</taxon>
        <taxon>Bacillota</taxon>
        <taxon>Bacilli</taxon>
        <taxon>Bacillales</taxon>
        <taxon>Paenibacillaceae</taxon>
        <taxon>Paenibacillus</taxon>
    </lineage>
</organism>
<dbReference type="AlphaFoldDB" id="F8F5T3"/>
<dbReference type="Proteomes" id="UP000006620">
    <property type="component" value="Chromosome"/>
</dbReference>
<dbReference type="RefSeq" id="WP_013916658.1">
    <property type="nucleotide sequence ID" value="NC_015690.1"/>
</dbReference>
<evidence type="ECO:0000256" key="1">
    <source>
        <dbReference type="SAM" id="MobiDB-lite"/>
    </source>
</evidence>
<dbReference type="KEGG" id="pms:KNP414_02939"/>
<evidence type="ECO:0000259" key="2">
    <source>
        <dbReference type="Pfam" id="PF13482"/>
    </source>
</evidence>
<dbReference type="PANTHER" id="PTHR38462">
    <property type="entry name" value="EXONUCLEASE-LIKE PROTEIN"/>
    <property type="match status" value="1"/>
</dbReference>
<feature type="compositionally biased region" description="Basic and acidic residues" evidence="1">
    <location>
        <begin position="183"/>
        <end position="205"/>
    </location>
</feature>
<sequence length="704" mass="74717">MSSLRDRLLRHLKPGAASGESQAAQAQEEAAPQAGSSAGGRADADGLSGGAAGAEVGAEAEAVPAGVVTAAAYESGMDKEAADAKTPSRESGTATGAAAVLSEPPGTEAGGIAEGSSAPDDEWHVIGAGMARAEWGEFVLRRRTYSGEDMHGTSELGALAGRARALAALLTEGPWSRGAASEPVDRPEDGAEPEGLRRGRSEEKQGTPSGESADPLPSDPVYGRQTDEWHQQFLFLDTETTGLGHGAGNVPFMIGIGFYEGDSFVVEQMLIRHPGEEAAMLGYLQEKLRTRPILISYNGKSFDWPIVRNRYIMNRLRMDQEPAAHLDFLYPSRRLWKHTLPSCRLGLVEELRLGVRRDGDVPGAMAPVLYFRYLAEKDPLVLQGVFLHNELDVLSLAGLAVLFARLLEGSLSWKDVRAYGTEEWFRLGLWLEKAGLAERADEALLALADELLAGGSAGGEADSVPLPLADAGSAGPSAPEPADTGAHAGTHGEQEAGASPAAETTPASRRDSRTASRPAEPASGLPAEAEDAADGVPSPLLPLAQYMKRRGRYGEACALWELYLELKEGRRTASLEPCIELSMYHEHKTKRFDLALAYARQAQDLLWRRGALTRSSKRRPARAAGTADAEEAALAKRVERLERKALQAETVRRSSPSSRKQRSAADGAGVPGGSGEARRQRKRGTAAGGEQLSLFGDAGEGGGV</sequence>
<feature type="compositionally biased region" description="Low complexity" evidence="1">
    <location>
        <begin position="14"/>
        <end position="41"/>
    </location>
</feature>
<dbReference type="HOGENOM" id="CLU_480479_0_0_9"/>
<reference evidence="3 4" key="2">
    <citation type="journal article" date="2013" name="Genome Announc.">
        <title>Genome Sequence of Growth-Improving Paenibacillus mucilaginosus Strain KNP414.</title>
        <authorList>
            <person name="Lu J.J."/>
            <person name="Wang J.F."/>
            <person name="Hu X.F."/>
        </authorList>
    </citation>
    <scope>NUCLEOTIDE SEQUENCE [LARGE SCALE GENOMIC DNA]</scope>
    <source>
        <strain evidence="3 4">KNP414</strain>
    </source>
</reference>
<dbReference type="SUPFAM" id="SSF53098">
    <property type="entry name" value="Ribonuclease H-like"/>
    <property type="match status" value="1"/>
</dbReference>
<gene>
    <name evidence="3" type="ordered locus">KNP414_02939</name>
</gene>
<feature type="region of interest" description="Disordered" evidence="1">
    <location>
        <begin position="1"/>
        <end position="61"/>
    </location>
</feature>
<feature type="region of interest" description="Disordered" evidence="1">
    <location>
        <begin position="645"/>
        <end position="704"/>
    </location>
</feature>
<dbReference type="GO" id="GO:0003676">
    <property type="term" value="F:nucleic acid binding"/>
    <property type="evidence" value="ECO:0007669"/>
    <property type="project" value="InterPro"/>
</dbReference>
<accession>F8F5T3</accession>
<feature type="compositionally biased region" description="Basic and acidic residues" evidence="1">
    <location>
        <begin position="77"/>
        <end position="88"/>
    </location>
</feature>
<name>F8F5T3_PAEMK</name>
<dbReference type="Gene3D" id="3.30.420.10">
    <property type="entry name" value="Ribonuclease H-like superfamily/Ribonuclease H"/>
    <property type="match status" value="1"/>
</dbReference>
<feature type="region of interest" description="Disordered" evidence="1">
    <location>
        <begin position="77"/>
        <end position="122"/>
    </location>
</feature>
<dbReference type="Pfam" id="PF13482">
    <property type="entry name" value="RNase_H_2"/>
    <property type="match status" value="1"/>
</dbReference>
<evidence type="ECO:0000313" key="3">
    <source>
        <dbReference type="EMBL" id="AEI41497.1"/>
    </source>
</evidence>
<dbReference type="InterPro" id="IPR036397">
    <property type="entry name" value="RNaseH_sf"/>
</dbReference>
<dbReference type="InterPro" id="IPR038720">
    <property type="entry name" value="YprB_RNase_H-like_dom"/>
</dbReference>
<protein>
    <recommendedName>
        <fullName evidence="2">YprB ribonuclease H-like domain-containing protein</fullName>
    </recommendedName>
</protein>
<dbReference type="InterPro" id="IPR012337">
    <property type="entry name" value="RNaseH-like_sf"/>
</dbReference>
<proteinExistence type="predicted"/>
<dbReference type="EMBL" id="CP002869">
    <property type="protein sequence ID" value="AEI41497.1"/>
    <property type="molecule type" value="Genomic_DNA"/>
</dbReference>
<reference evidence="4" key="1">
    <citation type="submission" date="2011-06" db="EMBL/GenBank/DDBJ databases">
        <title>Complete genome sequence of Paenibacillus mucilaginosus KNP414.</title>
        <authorList>
            <person name="Wang J."/>
            <person name="Hu S."/>
            <person name="Hu X."/>
            <person name="Zhang B."/>
            <person name="Dong D."/>
            <person name="Zhang S."/>
            <person name="Zhao K."/>
            <person name="Wu D."/>
        </authorList>
    </citation>
    <scope>NUCLEOTIDE SEQUENCE [LARGE SCALE GENOMIC DNA]</scope>
    <source>
        <strain evidence="4">KNP414</strain>
    </source>
</reference>
<feature type="region of interest" description="Disordered" evidence="1">
    <location>
        <begin position="174"/>
        <end position="223"/>
    </location>
</feature>
<feature type="domain" description="YprB ribonuclease H-like" evidence="2">
    <location>
        <begin position="234"/>
        <end position="401"/>
    </location>
</feature>
<feature type="region of interest" description="Disordered" evidence="1">
    <location>
        <begin position="463"/>
        <end position="538"/>
    </location>
</feature>
<dbReference type="PANTHER" id="PTHR38462:SF1">
    <property type="entry name" value="YPRB RIBONUCLEASE H-LIKE DOMAIN-CONTAINING PROTEIN"/>
    <property type="match status" value="1"/>
</dbReference>
<dbReference type="PATRIC" id="fig|1036673.3.peg.2691"/>
<evidence type="ECO:0000313" key="4">
    <source>
        <dbReference type="Proteomes" id="UP000006620"/>
    </source>
</evidence>